<reference evidence="1" key="1">
    <citation type="submission" date="2022-11" db="EMBL/GenBank/DDBJ databases">
        <title>Genome Sequence of Boeremia exigua.</title>
        <authorList>
            <person name="Buettner E."/>
        </authorList>
    </citation>
    <scope>NUCLEOTIDE SEQUENCE</scope>
    <source>
        <strain evidence="1">CU02</strain>
    </source>
</reference>
<proteinExistence type="predicted"/>
<name>A0ACC2IE59_9PLEO</name>
<keyword evidence="2" id="KW-1185">Reference proteome</keyword>
<organism evidence="1 2">
    <name type="scientific">Boeremia exigua</name>
    <dbReference type="NCBI Taxonomy" id="749465"/>
    <lineage>
        <taxon>Eukaryota</taxon>
        <taxon>Fungi</taxon>
        <taxon>Dikarya</taxon>
        <taxon>Ascomycota</taxon>
        <taxon>Pezizomycotina</taxon>
        <taxon>Dothideomycetes</taxon>
        <taxon>Pleosporomycetidae</taxon>
        <taxon>Pleosporales</taxon>
        <taxon>Pleosporineae</taxon>
        <taxon>Didymellaceae</taxon>
        <taxon>Boeremia</taxon>
    </lineage>
</organism>
<dbReference type="EMBL" id="JAPHNI010000255">
    <property type="protein sequence ID" value="KAJ8113406.1"/>
    <property type="molecule type" value="Genomic_DNA"/>
</dbReference>
<gene>
    <name evidence="1" type="ORF">OPT61_g4458</name>
</gene>
<comment type="caution">
    <text evidence="1">The sequence shown here is derived from an EMBL/GenBank/DDBJ whole genome shotgun (WGS) entry which is preliminary data.</text>
</comment>
<protein>
    <submittedName>
        <fullName evidence="1">Uncharacterized protein</fullName>
    </submittedName>
</protein>
<sequence>MQGPAPARRHVRCHRRHWAACRPPLAPLPGETVEADREIPAQLLEARVYGALESHLCRGHGARRRPVAGRHAAVERPGPRCSARSDRGQGGRHGRAEGQDRGQAVPALAYNKSRRAREPELELAGLDGCVSVQAVARREHDSTACAHLEEPAQHLYHASPSQQPKLQHRPRLPVDRRRRARLPRPRRMQAFPAPATRPVQQGKPEALRAADRRSQEQSERRGQAAHAQFPRARPAGRRPPLPHLHARRSARLPVGRDRRRLGRGQRRECSDPVARGRIRSCLRGL</sequence>
<evidence type="ECO:0000313" key="1">
    <source>
        <dbReference type="EMBL" id="KAJ8113406.1"/>
    </source>
</evidence>
<evidence type="ECO:0000313" key="2">
    <source>
        <dbReference type="Proteomes" id="UP001153331"/>
    </source>
</evidence>
<accession>A0ACC2IE59</accession>
<dbReference type="Proteomes" id="UP001153331">
    <property type="component" value="Unassembled WGS sequence"/>
</dbReference>